<name>A0AAW0SSL7_SCYPA</name>
<evidence type="ECO:0000256" key="6">
    <source>
        <dbReference type="ARBA" id="ARBA00022490"/>
    </source>
</evidence>
<protein>
    <recommendedName>
        <fullName evidence="5">Centrosomal protein of 19 kDa</fullName>
    </recommendedName>
</protein>
<evidence type="ECO:0000256" key="4">
    <source>
        <dbReference type="ARBA" id="ARBA00009371"/>
    </source>
</evidence>
<keyword evidence="7" id="KW-0970">Cilium biogenesis/degradation</keyword>
<evidence type="ECO:0000256" key="7">
    <source>
        <dbReference type="ARBA" id="ARBA00022794"/>
    </source>
</evidence>
<keyword evidence="8" id="KW-0969">Cilium</keyword>
<accession>A0AAW0SSL7</accession>
<keyword evidence="10" id="KW-0966">Cell projection</keyword>
<evidence type="ECO:0000256" key="1">
    <source>
        <dbReference type="ARBA" id="ARBA00004114"/>
    </source>
</evidence>
<comment type="subcellular location">
    <subcellularLocation>
        <location evidence="2">Cytoplasm</location>
        <location evidence="2">Cytoskeleton</location>
        <location evidence="2">Cilium basal body</location>
    </subcellularLocation>
    <subcellularLocation>
        <location evidence="1">Cytoplasm</location>
        <location evidence="1">Cytoskeleton</location>
        <location evidence="1">Microtubule organizing center</location>
        <location evidence="1">Centrosome</location>
        <location evidence="1">Centriole</location>
    </subcellularLocation>
    <subcellularLocation>
        <location evidence="3">Cytoplasm</location>
        <location evidence="3">Cytoskeleton</location>
        <location evidence="3">Spindle</location>
    </subcellularLocation>
</comment>
<comment type="caution">
    <text evidence="11">The sequence shown here is derived from an EMBL/GenBank/DDBJ whole genome shotgun (WGS) entry which is preliminary data.</text>
</comment>
<evidence type="ECO:0000313" key="11">
    <source>
        <dbReference type="EMBL" id="KAK8377730.1"/>
    </source>
</evidence>
<reference evidence="11 12" key="1">
    <citation type="submission" date="2023-03" db="EMBL/GenBank/DDBJ databases">
        <title>High-quality genome of Scylla paramamosain provides insights in environmental adaptation.</title>
        <authorList>
            <person name="Zhang L."/>
        </authorList>
    </citation>
    <scope>NUCLEOTIDE SEQUENCE [LARGE SCALE GENOMIC DNA]</scope>
    <source>
        <strain evidence="11">LZ_2023a</strain>
        <tissue evidence="11">Muscle</tissue>
    </source>
</reference>
<organism evidence="11 12">
    <name type="scientific">Scylla paramamosain</name>
    <name type="common">Mud crab</name>
    <dbReference type="NCBI Taxonomy" id="85552"/>
    <lineage>
        <taxon>Eukaryota</taxon>
        <taxon>Metazoa</taxon>
        <taxon>Ecdysozoa</taxon>
        <taxon>Arthropoda</taxon>
        <taxon>Crustacea</taxon>
        <taxon>Multicrustacea</taxon>
        <taxon>Malacostraca</taxon>
        <taxon>Eumalacostraca</taxon>
        <taxon>Eucarida</taxon>
        <taxon>Decapoda</taxon>
        <taxon>Pleocyemata</taxon>
        <taxon>Brachyura</taxon>
        <taxon>Eubrachyura</taxon>
        <taxon>Portunoidea</taxon>
        <taxon>Portunidae</taxon>
        <taxon>Portuninae</taxon>
        <taxon>Scylla</taxon>
    </lineage>
</organism>
<dbReference type="PANTHER" id="PTHR31539:SF1">
    <property type="entry name" value="CENTROSOMAL PROTEIN OF 19 KDA"/>
    <property type="match status" value="1"/>
</dbReference>
<dbReference type="Pfam" id="PF14933">
    <property type="entry name" value="CEP19"/>
    <property type="match status" value="1"/>
</dbReference>
<evidence type="ECO:0000313" key="12">
    <source>
        <dbReference type="Proteomes" id="UP001487740"/>
    </source>
</evidence>
<evidence type="ECO:0000256" key="5">
    <source>
        <dbReference type="ARBA" id="ARBA00022015"/>
    </source>
</evidence>
<evidence type="ECO:0000256" key="10">
    <source>
        <dbReference type="ARBA" id="ARBA00023273"/>
    </source>
</evidence>
<dbReference type="GO" id="GO:0005814">
    <property type="term" value="C:centriole"/>
    <property type="evidence" value="ECO:0007669"/>
    <property type="project" value="UniProtKB-SubCell"/>
</dbReference>
<dbReference type="GO" id="GO:0097712">
    <property type="term" value="P:vesicle targeting, trans-Golgi to periciliary membrane compartment"/>
    <property type="evidence" value="ECO:0007669"/>
    <property type="project" value="TreeGrafter"/>
</dbReference>
<evidence type="ECO:0000256" key="2">
    <source>
        <dbReference type="ARBA" id="ARBA00004120"/>
    </source>
</evidence>
<evidence type="ECO:0000256" key="8">
    <source>
        <dbReference type="ARBA" id="ARBA00023069"/>
    </source>
</evidence>
<dbReference type="AlphaFoldDB" id="A0AAW0SSL7"/>
<evidence type="ECO:0000256" key="9">
    <source>
        <dbReference type="ARBA" id="ARBA00023212"/>
    </source>
</evidence>
<keyword evidence="12" id="KW-1185">Reference proteome</keyword>
<dbReference type="GO" id="GO:0000922">
    <property type="term" value="C:spindle pole"/>
    <property type="evidence" value="ECO:0007669"/>
    <property type="project" value="TreeGrafter"/>
</dbReference>
<proteinExistence type="inferred from homology"/>
<dbReference type="EMBL" id="JARAKH010000047">
    <property type="protein sequence ID" value="KAK8377730.1"/>
    <property type="molecule type" value="Genomic_DNA"/>
</dbReference>
<evidence type="ECO:0000256" key="3">
    <source>
        <dbReference type="ARBA" id="ARBA00004186"/>
    </source>
</evidence>
<keyword evidence="9" id="KW-0206">Cytoskeleton</keyword>
<dbReference type="Proteomes" id="UP001487740">
    <property type="component" value="Unassembled WGS sequence"/>
</dbReference>
<dbReference type="GO" id="GO:0036064">
    <property type="term" value="C:ciliary basal body"/>
    <property type="evidence" value="ECO:0007669"/>
    <property type="project" value="TreeGrafter"/>
</dbReference>
<gene>
    <name evidence="11" type="ORF">O3P69_013994</name>
</gene>
<comment type="similarity">
    <text evidence="4">Belongs to the CEP19 family.</text>
</comment>
<sequence>MAEERGEEMRMEVVEVVVGAWAAVRAYERGPYGVSSKGLTCKLDLATLTRRGGSSGTVTSAQHSALSIQQPPGVSSTGVRSASRKFCLKLKNRRDLMHVVLSTKAQHNMQTMEPLKLGVRTHPPGLTLVYRSAAGKERYRVMPIRFLNKFGSVENVLKEMKDRHQPFLDEVPDVRIEKMLRILQEVERGRNLEEATTIVGQEYSVDPEQDLNKLDDANLDKKKKVMNTSFEKNCVRPGDPDYEYDKQVDFGSGAKVEAGWDSPDEDFWS</sequence>
<dbReference type="GO" id="GO:0034454">
    <property type="term" value="P:microtubule anchoring at centrosome"/>
    <property type="evidence" value="ECO:0007669"/>
    <property type="project" value="TreeGrafter"/>
</dbReference>
<dbReference type="PANTHER" id="PTHR31539">
    <property type="entry name" value="CENTROSOMAL PROTEIN OF 19K CEP19"/>
    <property type="match status" value="1"/>
</dbReference>
<keyword evidence="6" id="KW-0963">Cytoplasm</keyword>
<dbReference type="InterPro" id="IPR029412">
    <property type="entry name" value="CEP19"/>
</dbReference>